<dbReference type="PANTHER" id="PTHR45614">
    <property type="entry name" value="MYB PROTEIN-RELATED"/>
    <property type="match status" value="1"/>
</dbReference>
<dbReference type="PROSITE" id="PS50090">
    <property type="entry name" value="MYB_LIKE"/>
    <property type="match status" value="3"/>
</dbReference>
<protein>
    <recommendedName>
        <fullName evidence="1">Myb-like domain-containing protein</fullName>
    </recommendedName>
</protein>
<dbReference type="SUPFAM" id="SSF46689">
    <property type="entry name" value="Homeodomain-like"/>
    <property type="match status" value="2"/>
</dbReference>
<reference evidence="2" key="1">
    <citation type="journal article" date="2020" name="Fungal Divers.">
        <title>Resolving the Mortierellaceae phylogeny through synthesis of multi-gene phylogenetics and phylogenomics.</title>
        <authorList>
            <person name="Vandepol N."/>
            <person name="Liber J."/>
            <person name="Desiro A."/>
            <person name="Na H."/>
            <person name="Kennedy M."/>
            <person name="Barry K."/>
            <person name="Grigoriev I.V."/>
            <person name="Miller A.N."/>
            <person name="O'Donnell K."/>
            <person name="Stajich J.E."/>
            <person name="Bonito G."/>
        </authorList>
    </citation>
    <scope>NUCLEOTIDE SEQUENCE</scope>
    <source>
        <strain evidence="2">BC1065</strain>
    </source>
</reference>
<dbReference type="Gene3D" id="1.10.10.60">
    <property type="entry name" value="Homeodomain-like"/>
    <property type="match status" value="2"/>
</dbReference>
<dbReference type="GO" id="GO:0000978">
    <property type="term" value="F:RNA polymerase II cis-regulatory region sequence-specific DNA binding"/>
    <property type="evidence" value="ECO:0007669"/>
    <property type="project" value="TreeGrafter"/>
</dbReference>
<dbReference type="InterPro" id="IPR050560">
    <property type="entry name" value="MYB_TF"/>
</dbReference>
<dbReference type="InterPro" id="IPR001005">
    <property type="entry name" value="SANT/Myb"/>
</dbReference>
<dbReference type="GO" id="GO:0000981">
    <property type="term" value="F:DNA-binding transcription factor activity, RNA polymerase II-specific"/>
    <property type="evidence" value="ECO:0007669"/>
    <property type="project" value="TreeGrafter"/>
</dbReference>
<dbReference type="SMART" id="SM00717">
    <property type="entry name" value="SANT"/>
    <property type="match status" value="3"/>
</dbReference>
<feature type="domain" description="Myb-like" evidence="1">
    <location>
        <begin position="428"/>
        <end position="471"/>
    </location>
</feature>
<dbReference type="Proteomes" id="UP000807716">
    <property type="component" value="Unassembled WGS sequence"/>
</dbReference>
<dbReference type="GO" id="GO:0005634">
    <property type="term" value="C:nucleus"/>
    <property type="evidence" value="ECO:0007669"/>
    <property type="project" value="TreeGrafter"/>
</dbReference>
<keyword evidence="3" id="KW-1185">Reference proteome</keyword>
<comment type="caution">
    <text evidence="2">The sequence shown here is derived from an EMBL/GenBank/DDBJ whole genome shotgun (WGS) entry which is preliminary data.</text>
</comment>
<dbReference type="AlphaFoldDB" id="A0A9P6PVV9"/>
<evidence type="ECO:0000313" key="3">
    <source>
        <dbReference type="Proteomes" id="UP000807716"/>
    </source>
</evidence>
<feature type="domain" description="Myb-like" evidence="1">
    <location>
        <begin position="212"/>
        <end position="255"/>
    </location>
</feature>
<dbReference type="Pfam" id="PF00249">
    <property type="entry name" value="Myb_DNA-binding"/>
    <property type="match status" value="2"/>
</dbReference>
<evidence type="ECO:0000313" key="2">
    <source>
        <dbReference type="EMBL" id="KAG0255129.1"/>
    </source>
</evidence>
<accession>A0A9P6PVV9</accession>
<organism evidence="2 3">
    <name type="scientific">Actinomortierella ambigua</name>
    <dbReference type="NCBI Taxonomy" id="1343610"/>
    <lineage>
        <taxon>Eukaryota</taxon>
        <taxon>Fungi</taxon>
        <taxon>Fungi incertae sedis</taxon>
        <taxon>Mucoromycota</taxon>
        <taxon>Mortierellomycotina</taxon>
        <taxon>Mortierellomycetes</taxon>
        <taxon>Mortierellales</taxon>
        <taxon>Mortierellaceae</taxon>
        <taxon>Actinomortierella</taxon>
    </lineage>
</organism>
<dbReference type="PANTHER" id="PTHR45614:SF51">
    <property type="entry name" value="MYB-LIKE DNA-BINDING PROTEIN BAS1"/>
    <property type="match status" value="1"/>
</dbReference>
<dbReference type="OrthoDB" id="2350934at2759"/>
<dbReference type="CDD" id="cd00167">
    <property type="entry name" value="SANT"/>
    <property type="match status" value="1"/>
</dbReference>
<dbReference type="InterPro" id="IPR009057">
    <property type="entry name" value="Homeodomain-like_sf"/>
</dbReference>
<dbReference type="EMBL" id="JAAAJB010000477">
    <property type="protein sequence ID" value="KAG0255129.1"/>
    <property type="molecule type" value="Genomic_DNA"/>
</dbReference>
<feature type="domain" description="Myb-like" evidence="1">
    <location>
        <begin position="1"/>
        <end position="44"/>
    </location>
</feature>
<name>A0A9P6PVV9_9FUNG</name>
<gene>
    <name evidence="2" type="ORF">DFQ27_006419</name>
</gene>
<sequence>MTVWTKEMDDTLLRMKAQGKNWSQIGRVLGITPPVCSVRYDKYLDPALNDWTEDRMLKLDSLVEQGLSWGQIGAKLGSSARQCYHIWKNRGKGQYKFRAILNVHNTENWTQNEVETFWRAWFQHDQCCLRAAADDMAGRTNVACHKSMLYFVKKAIEGAPGWAQIEIMHFVSQAANNARGRVISGRAEGQKMQDNGDPSTPAPPAMTIAPTWTSQEHKALLKAVEKHGLFANWVEIRDVVKPTLNTEEVKREYWRLSGLADDEDSSDDKTGESASRYIGMDKYDSLNWSREEVEALNLMLMKYGTMECWKHLAEEKCIKPSPLEDLQHLFGGKTIPIIATPTKKGTIKNGGDATPELWDIILRDRLRFLIEHQRRRAKAPADSEDFIDWAWTADHIGPGVMVDDCRKQWGMIDQTRSVVTIRKPAQTWTQEELHALASAITTIGKRWVRIRAEYLPHRSTDSIRRKYRLFMSERKPALEESIRRDHGDNPVLLQQKLKELEASNEEYAMIMQLERALES</sequence>
<evidence type="ECO:0000259" key="1">
    <source>
        <dbReference type="PROSITE" id="PS50090"/>
    </source>
</evidence>
<proteinExistence type="predicted"/>